<dbReference type="EMBL" id="JBHSMU010000019">
    <property type="protein sequence ID" value="MFC5463037.1"/>
    <property type="molecule type" value="Genomic_DNA"/>
</dbReference>
<accession>A0ABW0LDI9</accession>
<gene>
    <name evidence="2" type="ORF">ACFPN5_24795</name>
</gene>
<dbReference type="RefSeq" id="WP_379786520.1">
    <property type="nucleotide sequence ID" value="NZ_JBHSMU010000019.1"/>
</dbReference>
<evidence type="ECO:0000313" key="3">
    <source>
        <dbReference type="Proteomes" id="UP001596050"/>
    </source>
</evidence>
<organism evidence="2 3">
    <name type="scientific">Massilia niabensis</name>
    <dbReference type="NCBI Taxonomy" id="544910"/>
    <lineage>
        <taxon>Bacteria</taxon>
        <taxon>Pseudomonadati</taxon>
        <taxon>Pseudomonadota</taxon>
        <taxon>Betaproteobacteria</taxon>
        <taxon>Burkholderiales</taxon>
        <taxon>Oxalobacteraceae</taxon>
        <taxon>Telluria group</taxon>
        <taxon>Massilia</taxon>
    </lineage>
</organism>
<protein>
    <submittedName>
        <fullName evidence="2">Uncharacterized protein</fullName>
    </submittedName>
</protein>
<keyword evidence="1" id="KW-0732">Signal</keyword>
<reference evidence="3" key="1">
    <citation type="journal article" date="2019" name="Int. J. Syst. Evol. Microbiol.">
        <title>The Global Catalogue of Microorganisms (GCM) 10K type strain sequencing project: providing services to taxonomists for standard genome sequencing and annotation.</title>
        <authorList>
            <consortium name="The Broad Institute Genomics Platform"/>
            <consortium name="The Broad Institute Genome Sequencing Center for Infectious Disease"/>
            <person name="Wu L."/>
            <person name="Ma J."/>
        </authorList>
    </citation>
    <scope>NUCLEOTIDE SEQUENCE [LARGE SCALE GENOMIC DNA]</scope>
    <source>
        <strain evidence="3">KACC 12649</strain>
    </source>
</reference>
<name>A0ABW0LDI9_9BURK</name>
<feature type="signal peptide" evidence="1">
    <location>
        <begin position="1"/>
        <end position="25"/>
    </location>
</feature>
<evidence type="ECO:0000313" key="2">
    <source>
        <dbReference type="EMBL" id="MFC5463037.1"/>
    </source>
</evidence>
<feature type="chain" id="PRO_5045338384" evidence="1">
    <location>
        <begin position="26"/>
        <end position="144"/>
    </location>
</feature>
<proteinExistence type="predicted"/>
<dbReference type="Proteomes" id="UP001596050">
    <property type="component" value="Unassembled WGS sequence"/>
</dbReference>
<keyword evidence="3" id="KW-1185">Reference proteome</keyword>
<sequence length="144" mass="16129">MGQRDKWAMTLVAAACALLATGATGAQEATQKTVKEWQDLAQADLDGVHELIRTAHPGALDKQNPDFVRLMAAAYEEARRDVARVTDYDSMMAAVRGYVTSFRDGYLVYSDNARRPHYTMNKEWGQRNGVRSDIQTRPQPIIRA</sequence>
<evidence type="ECO:0000256" key="1">
    <source>
        <dbReference type="SAM" id="SignalP"/>
    </source>
</evidence>
<comment type="caution">
    <text evidence="2">The sequence shown here is derived from an EMBL/GenBank/DDBJ whole genome shotgun (WGS) entry which is preliminary data.</text>
</comment>